<evidence type="ECO:0000313" key="2">
    <source>
        <dbReference type="EMBL" id="QOT74717.1"/>
    </source>
</evidence>
<dbReference type="InterPro" id="IPR041581">
    <property type="entry name" value="Glyoxalase_6"/>
</dbReference>
<dbReference type="EMBL" id="CP062803">
    <property type="protein sequence ID" value="QOT74717.1"/>
    <property type="molecule type" value="Genomic_DNA"/>
</dbReference>
<dbReference type="RefSeq" id="WP_150983553.1">
    <property type="nucleotide sequence ID" value="NZ_CP062803.1"/>
</dbReference>
<proteinExistence type="predicted"/>
<evidence type="ECO:0000313" key="3">
    <source>
        <dbReference type="Proteomes" id="UP000397656"/>
    </source>
</evidence>
<dbReference type="GeneID" id="98401346"/>
<reference evidence="2 3" key="1">
    <citation type="submission" date="2020-10" db="EMBL/GenBank/DDBJ databases">
        <title>Complete genome sequence of Cupriavidus basilensis CCUG 49340T.</title>
        <authorList>
            <person name="Salva-Serra F."/>
            <person name="Donoso R.A."/>
            <person name="Cho K.H."/>
            <person name="Yoo J.A."/>
            <person name="Lee K."/>
            <person name="Yoon S.-H."/>
            <person name="Perez-Pantoja D."/>
            <person name="Moore E.R.B."/>
        </authorList>
    </citation>
    <scope>NUCLEOTIDE SEQUENCE [LARGE SCALE GENOMIC DNA]</scope>
    <source>
        <strain evidence="3">CCUG 49340</strain>
    </source>
</reference>
<accession>A0A643G4Q3</accession>
<dbReference type="Gene3D" id="3.10.180.10">
    <property type="entry name" value="2,3-Dihydroxybiphenyl 1,2-Dioxygenase, domain 1"/>
    <property type="match status" value="1"/>
</dbReference>
<protein>
    <submittedName>
        <fullName evidence="2">VOC family protein</fullName>
    </submittedName>
</protein>
<dbReference type="Proteomes" id="UP000397656">
    <property type="component" value="Chromosome 1"/>
</dbReference>
<dbReference type="InterPro" id="IPR037523">
    <property type="entry name" value="VOC_core"/>
</dbReference>
<dbReference type="SUPFAM" id="SSF54593">
    <property type="entry name" value="Glyoxalase/Bleomycin resistance protein/Dihydroxybiphenyl dioxygenase"/>
    <property type="match status" value="1"/>
</dbReference>
<evidence type="ECO:0000259" key="1">
    <source>
        <dbReference type="PROSITE" id="PS51819"/>
    </source>
</evidence>
<sequence length="147" mass="16269">MQLLINIDVDDLAHGIGFYQQGLGLRLARKLFNGAVAEMLGGGAPIYLLAKAPGTRPSTRADGRHDDRRHWTPAHLDFVVADLESAVERALEAGAELEDWPQDFAWGRQAMLSDPFGHRLCFIEWKGGAYSATERGKETREPALQDL</sequence>
<dbReference type="InterPro" id="IPR029068">
    <property type="entry name" value="Glyas_Bleomycin-R_OHBP_Dase"/>
</dbReference>
<name>A0A643G4Q3_9BURK</name>
<gene>
    <name evidence="2" type="ORF">F7R26_010555</name>
</gene>
<feature type="domain" description="VOC" evidence="1">
    <location>
        <begin position="1"/>
        <end position="125"/>
    </location>
</feature>
<organism evidence="2 3">
    <name type="scientific">Cupriavidus basilensis</name>
    <dbReference type="NCBI Taxonomy" id="68895"/>
    <lineage>
        <taxon>Bacteria</taxon>
        <taxon>Pseudomonadati</taxon>
        <taxon>Pseudomonadota</taxon>
        <taxon>Betaproteobacteria</taxon>
        <taxon>Burkholderiales</taxon>
        <taxon>Burkholderiaceae</taxon>
        <taxon>Cupriavidus</taxon>
    </lineage>
</organism>
<dbReference type="Pfam" id="PF18029">
    <property type="entry name" value="Glyoxalase_6"/>
    <property type="match status" value="1"/>
</dbReference>
<dbReference type="AlphaFoldDB" id="A0A643G4Q3"/>
<dbReference type="PROSITE" id="PS51819">
    <property type="entry name" value="VOC"/>
    <property type="match status" value="1"/>
</dbReference>